<feature type="domain" description="Tyr recombinase" evidence="7">
    <location>
        <begin position="170"/>
        <end position="366"/>
    </location>
</feature>
<dbReference type="GO" id="GO:0015074">
    <property type="term" value="P:DNA integration"/>
    <property type="evidence" value="ECO:0007669"/>
    <property type="project" value="UniProtKB-KW"/>
</dbReference>
<dbReference type="OrthoDB" id="111144at2"/>
<dbReference type="GO" id="GO:0006310">
    <property type="term" value="P:DNA recombination"/>
    <property type="evidence" value="ECO:0007669"/>
    <property type="project" value="UniProtKB-KW"/>
</dbReference>
<name>A0A0M2NJW2_9FIRM</name>
<dbReference type="Pfam" id="PF14659">
    <property type="entry name" value="Phage_int_SAM_3"/>
    <property type="match status" value="1"/>
</dbReference>
<dbReference type="PANTHER" id="PTHR30349:SF64">
    <property type="entry name" value="PROPHAGE INTEGRASE INTD-RELATED"/>
    <property type="match status" value="1"/>
</dbReference>
<dbReference type="RefSeq" id="WP_046441815.1">
    <property type="nucleotide sequence ID" value="NZ_LAYJ01000010.1"/>
</dbReference>
<dbReference type="InterPro" id="IPR050090">
    <property type="entry name" value="Tyrosine_recombinase_XerCD"/>
</dbReference>
<dbReference type="InterPro" id="IPR044068">
    <property type="entry name" value="CB"/>
</dbReference>
<evidence type="ECO:0000256" key="4">
    <source>
        <dbReference type="ARBA" id="ARBA00023125"/>
    </source>
</evidence>
<dbReference type="InterPro" id="IPR002104">
    <property type="entry name" value="Integrase_catalytic"/>
</dbReference>
<dbReference type="InterPro" id="IPR004107">
    <property type="entry name" value="Integrase_SAM-like_N"/>
</dbReference>
<protein>
    <submittedName>
        <fullName evidence="9">Integrase</fullName>
    </submittedName>
</protein>
<evidence type="ECO:0000313" key="10">
    <source>
        <dbReference type="Proteomes" id="UP000034076"/>
    </source>
</evidence>
<keyword evidence="3" id="KW-0229">DNA integration</keyword>
<comment type="caution">
    <text evidence="9">The sequence shown here is derived from an EMBL/GenBank/DDBJ whole genome shotgun (WGS) entry which is preliminary data.</text>
</comment>
<dbReference type="SUPFAM" id="SSF56349">
    <property type="entry name" value="DNA breaking-rejoining enzymes"/>
    <property type="match status" value="1"/>
</dbReference>
<dbReference type="Gene3D" id="1.10.150.130">
    <property type="match status" value="1"/>
</dbReference>
<dbReference type="InterPro" id="IPR011010">
    <property type="entry name" value="DNA_brk_join_enz"/>
</dbReference>
<proteinExistence type="inferred from homology"/>
<dbReference type="CDD" id="cd01189">
    <property type="entry name" value="INT_ICEBs1_C_like"/>
    <property type="match status" value="1"/>
</dbReference>
<dbReference type="PANTHER" id="PTHR30349">
    <property type="entry name" value="PHAGE INTEGRASE-RELATED"/>
    <property type="match status" value="1"/>
</dbReference>
<dbReference type="Proteomes" id="UP000034076">
    <property type="component" value="Unassembled WGS sequence"/>
</dbReference>
<dbReference type="InterPro" id="IPR010998">
    <property type="entry name" value="Integrase_recombinase_N"/>
</dbReference>
<evidence type="ECO:0000259" key="7">
    <source>
        <dbReference type="PROSITE" id="PS51898"/>
    </source>
</evidence>
<evidence type="ECO:0000313" key="9">
    <source>
        <dbReference type="EMBL" id="KKI52463.1"/>
    </source>
</evidence>
<accession>A0A0M2NJW2</accession>
<evidence type="ECO:0000259" key="8">
    <source>
        <dbReference type="PROSITE" id="PS51900"/>
    </source>
</evidence>
<dbReference type="PROSITE" id="PS51900">
    <property type="entry name" value="CB"/>
    <property type="match status" value="1"/>
</dbReference>
<dbReference type="InterPro" id="IPR013762">
    <property type="entry name" value="Integrase-like_cat_sf"/>
</dbReference>
<evidence type="ECO:0000256" key="2">
    <source>
        <dbReference type="ARBA" id="ARBA00008857"/>
    </source>
</evidence>
<evidence type="ECO:0000256" key="3">
    <source>
        <dbReference type="ARBA" id="ARBA00022908"/>
    </source>
</evidence>
<comment type="similarity">
    <text evidence="2">Belongs to the 'phage' integrase family.</text>
</comment>
<dbReference type="PROSITE" id="PS51898">
    <property type="entry name" value="TYR_RECOMBINASE"/>
    <property type="match status" value="1"/>
</dbReference>
<dbReference type="Pfam" id="PF00589">
    <property type="entry name" value="Phage_integrase"/>
    <property type="match status" value="1"/>
</dbReference>
<dbReference type="GO" id="GO:0003677">
    <property type="term" value="F:DNA binding"/>
    <property type="evidence" value="ECO:0007669"/>
    <property type="project" value="UniProtKB-UniRule"/>
</dbReference>
<sequence>MARKGENIYLRRDGRWEGRYIRGRKQDGKPVFGSVYARQYQEVKRRLVLIKSQLLQNPSPVLIYRTGQAAEWMDFWLEEVARPNIRESTYLAYRRQIGKHLIPAFGSMPLREIDAEKIRQFTGVLKSRVAPNTMIGILRLLNAILKEARIKRLIEANPMEECRMPKFKQRKARVLTRAEQQRLERETVRQGDLEYMVMLYTGIRLGELCALRWNDVDFVNNTLTVDETLQRVQATAGGAKTKIVTGLPKSLSSVRVIPVPYFVIRMLRDYMEETGAAADGYIFRGKSGGHTDPRTLQTRFAKITKRLGIRGAHIHTLRHTFATRWLEHNKRGGYEILGELLGHSSPKVTLQFYAHCTQASKRQSMDRMERIA</sequence>
<comment type="function">
    <text evidence="1">Site-specific tyrosine recombinase, which acts by catalyzing the cutting and rejoining of the recombining DNA molecules.</text>
</comment>
<keyword evidence="10" id="KW-1185">Reference proteome</keyword>
<evidence type="ECO:0000256" key="6">
    <source>
        <dbReference type="PROSITE-ProRule" id="PRU01248"/>
    </source>
</evidence>
<keyword evidence="4 6" id="KW-0238">DNA-binding</keyword>
<evidence type="ECO:0000256" key="5">
    <source>
        <dbReference type="ARBA" id="ARBA00023172"/>
    </source>
</evidence>
<dbReference type="Gene3D" id="1.10.443.10">
    <property type="entry name" value="Intergrase catalytic core"/>
    <property type="match status" value="1"/>
</dbReference>
<feature type="domain" description="Core-binding (CB)" evidence="8">
    <location>
        <begin position="67"/>
        <end position="149"/>
    </location>
</feature>
<organism evidence="9 10">
    <name type="scientific">Christensenella hongkongensis</name>
    <dbReference type="NCBI Taxonomy" id="270498"/>
    <lineage>
        <taxon>Bacteria</taxon>
        <taxon>Bacillati</taxon>
        <taxon>Bacillota</taxon>
        <taxon>Clostridia</taxon>
        <taxon>Christensenellales</taxon>
        <taxon>Christensenellaceae</taxon>
        <taxon>Christensenella</taxon>
    </lineage>
</organism>
<reference evidence="9 10" key="1">
    <citation type="submission" date="2015-04" db="EMBL/GenBank/DDBJ databases">
        <title>Draft genome sequence of bacteremic isolate Catabacter hongkongensis type strain HKU16T.</title>
        <authorList>
            <person name="Lau S.K."/>
            <person name="Teng J.L."/>
            <person name="Huang Y."/>
            <person name="Curreem S.O."/>
            <person name="Tsui S.K."/>
            <person name="Woo P.C."/>
        </authorList>
    </citation>
    <scope>NUCLEOTIDE SEQUENCE [LARGE SCALE GENOMIC DNA]</scope>
    <source>
        <strain evidence="9 10">HKU16</strain>
    </source>
</reference>
<evidence type="ECO:0000256" key="1">
    <source>
        <dbReference type="ARBA" id="ARBA00003283"/>
    </source>
</evidence>
<dbReference type="AlphaFoldDB" id="A0A0M2NJW2"/>
<keyword evidence="5" id="KW-0233">DNA recombination</keyword>
<gene>
    <name evidence="9" type="ORF">CHK_0033</name>
</gene>
<dbReference type="EMBL" id="LAYJ01000010">
    <property type="protein sequence ID" value="KKI52463.1"/>
    <property type="molecule type" value="Genomic_DNA"/>
</dbReference>
<dbReference type="STRING" id="270498.CHK_0033"/>